<proteinExistence type="predicted"/>
<name>A0A165C3L4_EXIGL</name>
<evidence type="ECO:0000313" key="1">
    <source>
        <dbReference type="EMBL" id="KZV81750.1"/>
    </source>
</evidence>
<accession>A0A165C3L4</accession>
<dbReference type="Proteomes" id="UP000077266">
    <property type="component" value="Unassembled WGS sequence"/>
</dbReference>
<dbReference type="EMBL" id="KV426371">
    <property type="protein sequence ID" value="KZV81750.1"/>
    <property type="molecule type" value="Genomic_DNA"/>
</dbReference>
<organism evidence="1 2">
    <name type="scientific">Exidia glandulosa HHB12029</name>
    <dbReference type="NCBI Taxonomy" id="1314781"/>
    <lineage>
        <taxon>Eukaryota</taxon>
        <taxon>Fungi</taxon>
        <taxon>Dikarya</taxon>
        <taxon>Basidiomycota</taxon>
        <taxon>Agaricomycotina</taxon>
        <taxon>Agaricomycetes</taxon>
        <taxon>Auriculariales</taxon>
        <taxon>Exidiaceae</taxon>
        <taxon>Exidia</taxon>
    </lineage>
</organism>
<reference evidence="1 2" key="1">
    <citation type="journal article" date="2016" name="Mol. Biol. Evol.">
        <title>Comparative Genomics of Early-Diverging Mushroom-Forming Fungi Provides Insights into the Origins of Lignocellulose Decay Capabilities.</title>
        <authorList>
            <person name="Nagy L.G."/>
            <person name="Riley R."/>
            <person name="Tritt A."/>
            <person name="Adam C."/>
            <person name="Daum C."/>
            <person name="Floudas D."/>
            <person name="Sun H."/>
            <person name="Yadav J.S."/>
            <person name="Pangilinan J."/>
            <person name="Larsson K.H."/>
            <person name="Matsuura K."/>
            <person name="Barry K."/>
            <person name="Labutti K."/>
            <person name="Kuo R."/>
            <person name="Ohm R.A."/>
            <person name="Bhattacharya S.S."/>
            <person name="Shirouzu T."/>
            <person name="Yoshinaga Y."/>
            <person name="Martin F.M."/>
            <person name="Grigoriev I.V."/>
            <person name="Hibbett D.S."/>
        </authorList>
    </citation>
    <scope>NUCLEOTIDE SEQUENCE [LARGE SCALE GENOMIC DNA]</scope>
    <source>
        <strain evidence="1 2">HHB12029</strain>
    </source>
</reference>
<protein>
    <submittedName>
        <fullName evidence="1">Uncharacterized protein</fullName>
    </submittedName>
</protein>
<gene>
    <name evidence="1" type="ORF">EXIGLDRAFT_368349</name>
</gene>
<evidence type="ECO:0000313" key="2">
    <source>
        <dbReference type="Proteomes" id="UP000077266"/>
    </source>
</evidence>
<dbReference type="InParanoid" id="A0A165C3L4"/>
<keyword evidence="2" id="KW-1185">Reference proteome</keyword>
<dbReference type="AlphaFoldDB" id="A0A165C3L4"/>
<sequence length="89" mass="9455">MIWASGAPAATKSAMSLVQSTGLQQEATGQPVALVGALAKRSAFIHPYAAVHKECRSAFQRWGAPLPGRLLGARRSRGQRMEGRRVGLA</sequence>